<sequence length="156" mass="17315">MTATQQQWPQRFADLVAGNHSATGDPVDAGARLVVSSRDGTEVFRAALARHHRFEDDGDHVIWIRPLVGGQDAEDGGYLFNLNLARRRSLSVASAYLVDDGVEMELTTGQKARIEPADGPELEQLNRWDDFTNRLTPEEDAALARLDADSWHGRYA</sequence>
<dbReference type="EMBL" id="SZNQ01000003">
    <property type="protein sequence ID" value="TKS96397.1"/>
    <property type="molecule type" value="Genomic_DNA"/>
</dbReference>
<protein>
    <submittedName>
        <fullName evidence="1">Uncharacterized protein</fullName>
    </submittedName>
</protein>
<evidence type="ECO:0000313" key="1">
    <source>
        <dbReference type="EMBL" id="TKS96397.1"/>
    </source>
</evidence>
<evidence type="ECO:0000313" key="2">
    <source>
        <dbReference type="Proteomes" id="UP000305929"/>
    </source>
</evidence>
<dbReference type="RefSeq" id="WP_137311492.1">
    <property type="nucleotide sequence ID" value="NZ_SZNQ01000003.1"/>
</dbReference>
<organism evidence="1 2">
    <name type="scientific">Streptomyces lasalocidi</name>
    <name type="common">Streptomyces lasaliensis</name>
    <dbReference type="NCBI Taxonomy" id="324833"/>
    <lineage>
        <taxon>Bacteria</taxon>
        <taxon>Bacillati</taxon>
        <taxon>Actinomycetota</taxon>
        <taxon>Actinomycetes</taxon>
        <taxon>Kitasatosporales</taxon>
        <taxon>Streptomycetaceae</taxon>
        <taxon>Streptomyces</taxon>
    </lineage>
</organism>
<reference evidence="1 2" key="1">
    <citation type="submission" date="2019-04" db="EMBL/GenBank/DDBJ databases">
        <title>Streptomyces lasaliensis sp. nov., an Actinomycete isolated from soil which produces the polyether antibiotic lasalocid.</title>
        <authorList>
            <person name="Erwin G."/>
            <person name="Haber C."/>
        </authorList>
    </citation>
    <scope>NUCLEOTIDE SEQUENCE [LARGE SCALE GENOMIC DNA]</scope>
    <source>
        <strain evidence="1 2">X-537</strain>
    </source>
</reference>
<proteinExistence type="predicted"/>
<name>A0A4U5W4P9_STRLS</name>
<dbReference type="Proteomes" id="UP000305929">
    <property type="component" value="Unassembled WGS sequence"/>
</dbReference>
<keyword evidence="2" id="KW-1185">Reference proteome</keyword>
<comment type="caution">
    <text evidence="1">The sequence shown here is derived from an EMBL/GenBank/DDBJ whole genome shotgun (WGS) entry which is preliminary data.</text>
</comment>
<dbReference type="OrthoDB" id="3632340at2"/>
<dbReference type="AlphaFoldDB" id="A0A4U5W4P9"/>
<gene>
    <name evidence="1" type="ORF">E4U91_37755</name>
</gene>
<accession>A0A4U5W4P9</accession>